<name>A0A8J5TEC8_ZIZPA</name>
<evidence type="ECO:0000313" key="2">
    <source>
        <dbReference type="Proteomes" id="UP000729402"/>
    </source>
</evidence>
<reference evidence="1" key="1">
    <citation type="journal article" date="2021" name="bioRxiv">
        <title>Whole Genome Assembly and Annotation of Northern Wild Rice, Zizania palustris L., Supports a Whole Genome Duplication in the Zizania Genus.</title>
        <authorList>
            <person name="Haas M."/>
            <person name="Kono T."/>
            <person name="Macchietto M."/>
            <person name="Millas R."/>
            <person name="McGilp L."/>
            <person name="Shao M."/>
            <person name="Duquette J."/>
            <person name="Hirsch C.N."/>
            <person name="Kimball J."/>
        </authorList>
    </citation>
    <scope>NUCLEOTIDE SEQUENCE</scope>
    <source>
        <tissue evidence="1">Fresh leaf tissue</tissue>
    </source>
</reference>
<keyword evidence="2" id="KW-1185">Reference proteome</keyword>
<dbReference type="AlphaFoldDB" id="A0A8J5TEC8"/>
<accession>A0A8J5TEC8</accession>
<evidence type="ECO:0000313" key="1">
    <source>
        <dbReference type="EMBL" id="KAG8081625.1"/>
    </source>
</evidence>
<reference evidence="1" key="2">
    <citation type="submission" date="2021-02" db="EMBL/GenBank/DDBJ databases">
        <authorList>
            <person name="Kimball J.A."/>
            <person name="Haas M.W."/>
            <person name="Macchietto M."/>
            <person name="Kono T."/>
            <person name="Duquette J."/>
            <person name="Shao M."/>
        </authorList>
    </citation>
    <scope>NUCLEOTIDE SEQUENCE</scope>
    <source>
        <tissue evidence="1">Fresh leaf tissue</tissue>
    </source>
</reference>
<sequence>MLKLRTCSSMEELNLRSQTWCCAPRATGSEGDDWDYGDARLHGPRDLAFTDASAAIVHKTYGRRSRWLSNPAMARIMRRCWHADPTKRPDRRRW</sequence>
<proteinExistence type="predicted"/>
<dbReference type="EMBL" id="JAAALK010000120">
    <property type="protein sequence ID" value="KAG8081625.1"/>
    <property type="molecule type" value="Genomic_DNA"/>
</dbReference>
<evidence type="ECO:0008006" key="3">
    <source>
        <dbReference type="Google" id="ProtNLM"/>
    </source>
</evidence>
<protein>
    <recommendedName>
        <fullName evidence="3">Serine-threonine/tyrosine-protein kinase catalytic domain-containing protein</fullName>
    </recommendedName>
</protein>
<gene>
    <name evidence="1" type="ORF">GUJ93_ZPchr0191g16383</name>
</gene>
<dbReference type="Proteomes" id="UP000729402">
    <property type="component" value="Unassembled WGS sequence"/>
</dbReference>
<organism evidence="1 2">
    <name type="scientific">Zizania palustris</name>
    <name type="common">Northern wild rice</name>
    <dbReference type="NCBI Taxonomy" id="103762"/>
    <lineage>
        <taxon>Eukaryota</taxon>
        <taxon>Viridiplantae</taxon>
        <taxon>Streptophyta</taxon>
        <taxon>Embryophyta</taxon>
        <taxon>Tracheophyta</taxon>
        <taxon>Spermatophyta</taxon>
        <taxon>Magnoliopsida</taxon>
        <taxon>Liliopsida</taxon>
        <taxon>Poales</taxon>
        <taxon>Poaceae</taxon>
        <taxon>BOP clade</taxon>
        <taxon>Oryzoideae</taxon>
        <taxon>Oryzeae</taxon>
        <taxon>Zizaniinae</taxon>
        <taxon>Zizania</taxon>
    </lineage>
</organism>
<comment type="caution">
    <text evidence="1">The sequence shown here is derived from an EMBL/GenBank/DDBJ whole genome shotgun (WGS) entry which is preliminary data.</text>
</comment>